<organism evidence="1 2">
    <name type="scientific">Mycoemilia scoparia</name>
    <dbReference type="NCBI Taxonomy" id="417184"/>
    <lineage>
        <taxon>Eukaryota</taxon>
        <taxon>Fungi</taxon>
        <taxon>Fungi incertae sedis</taxon>
        <taxon>Zoopagomycota</taxon>
        <taxon>Kickxellomycotina</taxon>
        <taxon>Kickxellomycetes</taxon>
        <taxon>Kickxellales</taxon>
        <taxon>Kickxellaceae</taxon>
        <taxon>Mycoemilia</taxon>
    </lineage>
</organism>
<gene>
    <name evidence="1" type="ORF">H4219_002985</name>
</gene>
<name>A0A9W8A1X8_9FUNG</name>
<evidence type="ECO:0000313" key="2">
    <source>
        <dbReference type="Proteomes" id="UP001150538"/>
    </source>
</evidence>
<reference evidence="1" key="1">
    <citation type="submission" date="2022-07" db="EMBL/GenBank/DDBJ databases">
        <title>Phylogenomic reconstructions and comparative analyses of Kickxellomycotina fungi.</title>
        <authorList>
            <person name="Reynolds N.K."/>
            <person name="Stajich J.E."/>
            <person name="Barry K."/>
            <person name="Grigoriev I.V."/>
            <person name="Crous P."/>
            <person name="Smith M.E."/>
        </authorList>
    </citation>
    <scope>NUCLEOTIDE SEQUENCE</scope>
    <source>
        <strain evidence="1">NBRC 100468</strain>
    </source>
</reference>
<evidence type="ECO:0000313" key="1">
    <source>
        <dbReference type="EMBL" id="KAJ1917875.1"/>
    </source>
</evidence>
<dbReference type="EMBL" id="JANBPU010000060">
    <property type="protein sequence ID" value="KAJ1917875.1"/>
    <property type="molecule type" value="Genomic_DNA"/>
</dbReference>
<proteinExistence type="predicted"/>
<accession>A0A9W8A1X8</accession>
<sequence length="213" mass="23952">MGLLTNNRQTTHKSNIIWDKEGRPYTCIPLDLSLSHSYIALRHNGCCEVEGYSVQARPKNFLYRLFSKSKYPINRTKANAVCKCTDDATKNNLCTIHNPCYSCAHGHDTPPFMNLPHPIITEFPSNTSVEDVAANSQQAHAIVDVQSVAESEDVSIDETIMVTEQAEIDQSKELEKKWDTDHPCCKTSECLACHYIENHHNCQVSKKAIEQSA</sequence>
<dbReference type="Proteomes" id="UP001150538">
    <property type="component" value="Unassembled WGS sequence"/>
</dbReference>
<protein>
    <submittedName>
        <fullName evidence="1">Uncharacterized protein</fullName>
    </submittedName>
</protein>
<comment type="caution">
    <text evidence="1">The sequence shown here is derived from an EMBL/GenBank/DDBJ whole genome shotgun (WGS) entry which is preliminary data.</text>
</comment>
<dbReference type="AlphaFoldDB" id="A0A9W8A1X8"/>
<keyword evidence="2" id="KW-1185">Reference proteome</keyword>
<dbReference type="OrthoDB" id="10561836at2759"/>